<dbReference type="SMART" id="SM01024">
    <property type="entry name" value="BCS1_N"/>
    <property type="match status" value="1"/>
</dbReference>
<evidence type="ECO:0000259" key="14">
    <source>
        <dbReference type="SMART" id="SM01024"/>
    </source>
</evidence>
<dbReference type="KEGG" id="kdj:28965800"/>
<comment type="similarity">
    <text evidence="2">Belongs to the AAA ATPase family. BCS1 subfamily.</text>
</comment>
<dbReference type="SMART" id="SM00382">
    <property type="entry name" value="AAA"/>
    <property type="match status" value="1"/>
</dbReference>
<dbReference type="Pfam" id="PF08740">
    <property type="entry name" value="BCS1_N"/>
    <property type="match status" value="1"/>
</dbReference>
<feature type="compositionally biased region" description="Basic and acidic residues" evidence="12">
    <location>
        <begin position="548"/>
        <end position="571"/>
    </location>
</feature>
<evidence type="ECO:0000256" key="12">
    <source>
        <dbReference type="SAM" id="MobiDB-lite"/>
    </source>
</evidence>
<reference evidence="16" key="2">
    <citation type="submission" date="2013-07" db="EMBL/GenBank/DDBJ databases">
        <authorList>
            <consortium name="The Broad Institute Genome Sequencing Platform"/>
            <person name="Cuomo C."/>
            <person name="Litvintseva A."/>
            <person name="Chen Y."/>
            <person name="Heitman J."/>
            <person name="Sun S."/>
            <person name="Springer D."/>
            <person name="Dromer F."/>
            <person name="Young S.K."/>
            <person name="Zeng Q."/>
            <person name="Gargeya S."/>
            <person name="Fitzgerald M."/>
            <person name="Abouelleil A."/>
            <person name="Alvarado L."/>
            <person name="Berlin A.M."/>
            <person name="Chapman S.B."/>
            <person name="Dewar J."/>
            <person name="Goldberg J."/>
            <person name="Griggs A."/>
            <person name="Gujja S."/>
            <person name="Hansen M."/>
            <person name="Howarth C."/>
            <person name="Imamovic A."/>
            <person name="Larimer J."/>
            <person name="McCowan C."/>
            <person name="Murphy C."/>
            <person name="Pearson M."/>
            <person name="Priest M."/>
            <person name="Roberts A."/>
            <person name="Saif S."/>
            <person name="Shea T."/>
            <person name="Sykes S."/>
            <person name="Wortman J."/>
            <person name="Nusbaum C."/>
            <person name="Birren B."/>
        </authorList>
    </citation>
    <scope>NUCLEOTIDE SEQUENCE</scope>
    <source>
        <strain evidence="16">CBS 10117</strain>
    </source>
</reference>
<evidence type="ECO:0000256" key="2">
    <source>
        <dbReference type="ARBA" id="ARBA00007448"/>
    </source>
</evidence>
<keyword evidence="10" id="KW-0472">Membrane</keyword>
<feature type="domain" description="AAA+ ATPase" evidence="13">
    <location>
        <begin position="250"/>
        <end position="408"/>
    </location>
</feature>
<evidence type="ECO:0000256" key="5">
    <source>
        <dbReference type="ARBA" id="ARBA00022792"/>
    </source>
</evidence>
<evidence type="ECO:0000256" key="11">
    <source>
        <dbReference type="ARBA" id="ARBA00048778"/>
    </source>
</evidence>
<evidence type="ECO:0000256" key="3">
    <source>
        <dbReference type="ARBA" id="ARBA00022692"/>
    </source>
</evidence>
<evidence type="ECO:0000256" key="1">
    <source>
        <dbReference type="ARBA" id="ARBA00004434"/>
    </source>
</evidence>
<dbReference type="InterPro" id="IPR003959">
    <property type="entry name" value="ATPase_AAA_core"/>
</dbReference>
<organism evidence="15">
    <name type="scientific">Kwoniella dejecticola CBS 10117</name>
    <dbReference type="NCBI Taxonomy" id="1296121"/>
    <lineage>
        <taxon>Eukaryota</taxon>
        <taxon>Fungi</taxon>
        <taxon>Dikarya</taxon>
        <taxon>Basidiomycota</taxon>
        <taxon>Agaricomycotina</taxon>
        <taxon>Tremellomycetes</taxon>
        <taxon>Tremellales</taxon>
        <taxon>Cryptococcaceae</taxon>
        <taxon>Kwoniella</taxon>
    </lineage>
</organism>
<keyword evidence="9" id="KW-0496">Mitochondrion</keyword>
<dbReference type="InterPro" id="IPR050747">
    <property type="entry name" value="Mitochondrial_chaperone_BCS1"/>
</dbReference>
<evidence type="ECO:0000256" key="4">
    <source>
        <dbReference type="ARBA" id="ARBA00022741"/>
    </source>
</evidence>
<dbReference type="EMBL" id="CP144531">
    <property type="protein sequence ID" value="WWC59213.1"/>
    <property type="molecule type" value="Genomic_DNA"/>
</dbReference>
<dbReference type="InterPro" id="IPR003593">
    <property type="entry name" value="AAA+_ATPase"/>
</dbReference>
<proteinExistence type="inferred from homology"/>
<dbReference type="InterPro" id="IPR057495">
    <property type="entry name" value="AAA_lid_BCS1"/>
</dbReference>
<dbReference type="GO" id="GO:0016887">
    <property type="term" value="F:ATP hydrolysis activity"/>
    <property type="evidence" value="ECO:0007669"/>
    <property type="project" value="InterPro"/>
</dbReference>
<dbReference type="Gene3D" id="3.40.50.300">
    <property type="entry name" value="P-loop containing nucleotide triphosphate hydrolases"/>
    <property type="match status" value="1"/>
</dbReference>
<name>A0A1A6ACU0_9TREE</name>
<dbReference type="Pfam" id="PF00004">
    <property type="entry name" value="AAA"/>
    <property type="match status" value="2"/>
</dbReference>
<dbReference type="GO" id="GO:0005743">
    <property type="term" value="C:mitochondrial inner membrane"/>
    <property type="evidence" value="ECO:0007669"/>
    <property type="project" value="UniProtKB-SubCell"/>
</dbReference>
<reference evidence="15" key="1">
    <citation type="submission" date="2013-07" db="EMBL/GenBank/DDBJ databases">
        <title>The Genome Sequence of Cryptococcus dejecticola CBS10117.</title>
        <authorList>
            <consortium name="The Broad Institute Genome Sequencing Platform"/>
            <person name="Cuomo C."/>
            <person name="Litvintseva A."/>
            <person name="Chen Y."/>
            <person name="Heitman J."/>
            <person name="Sun S."/>
            <person name="Springer D."/>
            <person name="Dromer F."/>
            <person name="Young S.K."/>
            <person name="Zeng Q."/>
            <person name="Gargeya S."/>
            <person name="Fitzgerald M."/>
            <person name="Abouelleil A."/>
            <person name="Alvarado L."/>
            <person name="Berlin A.M."/>
            <person name="Chapman S.B."/>
            <person name="Dewar J."/>
            <person name="Goldberg J."/>
            <person name="Griggs A."/>
            <person name="Gujja S."/>
            <person name="Hansen M."/>
            <person name="Howarth C."/>
            <person name="Imamovic A."/>
            <person name="Larimer J."/>
            <person name="McCowan C."/>
            <person name="Murphy C."/>
            <person name="Pearson M."/>
            <person name="Priest M."/>
            <person name="Roberts A."/>
            <person name="Saif S."/>
            <person name="Shea T."/>
            <person name="Sykes S."/>
            <person name="Wortman J."/>
            <person name="Nusbaum C."/>
            <person name="Birren B."/>
        </authorList>
    </citation>
    <scope>NUCLEOTIDE SEQUENCE [LARGE SCALE GENOMIC DNA]</scope>
    <source>
        <strain evidence="15">CBS 10117</strain>
    </source>
</reference>
<dbReference type="PANTHER" id="PTHR23070">
    <property type="entry name" value="BCS1 AAA-TYPE ATPASE"/>
    <property type="match status" value="1"/>
</dbReference>
<gene>
    <name evidence="15" type="ORF">I303_02101</name>
    <name evidence="16" type="ORF">I303_101763</name>
</gene>
<dbReference type="Proteomes" id="UP000078595">
    <property type="component" value="Chromosome 2"/>
</dbReference>
<dbReference type="VEuPathDB" id="FungiDB:I303_02101"/>
<keyword evidence="8" id="KW-1133">Transmembrane helix</keyword>
<dbReference type="AlphaFoldDB" id="A0A1A6ACU0"/>
<dbReference type="GO" id="GO:0005524">
    <property type="term" value="F:ATP binding"/>
    <property type="evidence" value="ECO:0007669"/>
    <property type="project" value="UniProtKB-KW"/>
</dbReference>
<dbReference type="EMBL" id="KI894028">
    <property type="protein sequence ID" value="OBR87887.1"/>
    <property type="molecule type" value="Genomic_DNA"/>
</dbReference>
<dbReference type="InterPro" id="IPR027417">
    <property type="entry name" value="P-loop_NTPase"/>
</dbReference>
<feature type="compositionally biased region" description="Acidic residues" evidence="12">
    <location>
        <begin position="330"/>
        <end position="339"/>
    </location>
</feature>
<comment type="subcellular location">
    <subcellularLocation>
        <location evidence="1">Mitochondrion inner membrane</location>
        <topology evidence="1">Single-pass membrane protein</topology>
    </subcellularLocation>
</comment>
<dbReference type="GeneID" id="28965800"/>
<evidence type="ECO:0008006" key="18">
    <source>
        <dbReference type="Google" id="ProtNLM"/>
    </source>
</evidence>
<evidence type="ECO:0000256" key="10">
    <source>
        <dbReference type="ARBA" id="ARBA00023136"/>
    </source>
</evidence>
<keyword evidence="3" id="KW-0812">Transmembrane</keyword>
<reference evidence="16" key="3">
    <citation type="submission" date="2024-02" db="EMBL/GenBank/DDBJ databases">
        <title>Comparative genomics of Cryptococcus and Kwoniella reveals pathogenesis evolution and contrasting modes of karyotype evolution via chromosome fusion or intercentromeric recombination.</title>
        <authorList>
            <person name="Coelho M.A."/>
            <person name="David-Palma M."/>
            <person name="Shea T."/>
            <person name="Bowers K."/>
            <person name="McGinley-Smith S."/>
            <person name="Mohammad A.W."/>
            <person name="Gnirke A."/>
            <person name="Yurkov A.M."/>
            <person name="Nowrousian M."/>
            <person name="Sun S."/>
            <person name="Cuomo C.A."/>
            <person name="Heitman J."/>
        </authorList>
    </citation>
    <scope>NUCLEOTIDE SEQUENCE</scope>
    <source>
        <strain evidence="16">CBS 10117</strain>
    </source>
</reference>
<evidence type="ECO:0000313" key="15">
    <source>
        <dbReference type="EMBL" id="OBR87887.1"/>
    </source>
</evidence>
<evidence type="ECO:0000256" key="8">
    <source>
        <dbReference type="ARBA" id="ARBA00022989"/>
    </source>
</evidence>
<evidence type="ECO:0000256" key="9">
    <source>
        <dbReference type="ARBA" id="ARBA00023128"/>
    </source>
</evidence>
<sequence length="571" mass="63953">MIPSLIPSLLGGGTLSALSTNIKLDDILSLAIRMALIGLVGAALRQWLGKFRTQLYNSFEWIMSFLAQSTEVQGQMRSFRLLTADARQSKRDDANRLKRKTTDNSSLARKDATFVENVIGQLSPVNEQAIYINHKGNYLWITRKSKGYAGLETTDQEQHLEIQGLAIQPEGIKQFIIDAHAQYFKKTNEEIMIFNLSPYNGVWYAPIYRPCRSWSSVILPESQKAPLLEDVENFLSDEEKHWYSDRGIPHRRGYLLHGKPGSGKTTLATAIASRLGLDIYIINPAARGMDDGKLNKAFRNCPPQNMILIEDIDCVMPPRPRRGRDSGGADADDDDEDDFAGTQDAADPGKFGLARSTVTLSGLLNAIDGVSSQEDCNLFATTNHPDRLDSALSRPGRFDVQLSFDDATYDQAKSLYKHFFPLSSTKSQIATSPAESVDSHEKDTIILKSNSSYDMESEDELERLSDEFANGIFNLPSAWAANTEEVDEKNHLDFETGTEFGVSMAGLQGYLLTYKKEPRLAARNAFEWSKGIRKQMQEKERKKRARRAERIKMSNDSIAKKDGNVEARNEV</sequence>
<keyword evidence="17" id="KW-1185">Reference proteome</keyword>
<keyword evidence="7" id="KW-0067">ATP-binding</keyword>
<evidence type="ECO:0000256" key="7">
    <source>
        <dbReference type="ARBA" id="ARBA00022840"/>
    </source>
</evidence>
<evidence type="ECO:0000313" key="17">
    <source>
        <dbReference type="Proteomes" id="UP000078595"/>
    </source>
</evidence>
<dbReference type="Pfam" id="PF25426">
    <property type="entry name" value="AAA_lid_BCS1"/>
    <property type="match status" value="1"/>
</dbReference>
<feature type="domain" description="BCS1 N-terminal" evidence="14">
    <location>
        <begin position="35"/>
        <end position="217"/>
    </location>
</feature>
<evidence type="ECO:0000313" key="16">
    <source>
        <dbReference type="EMBL" id="WWC59213.1"/>
    </source>
</evidence>
<keyword evidence="4" id="KW-0547">Nucleotide-binding</keyword>
<dbReference type="InterPro" id="IPR014851">
    <property type="entry name" value="BCS1_N"/>
</dbReference>
<feature type="region of interest" description="Disordered" evidence="12">
    <location>
        <begin position="316"/>
        <end position="348"/>
    </location>
</feature>
<dbReference type="SUPFAM" id="SSF52540">
    <property type="entry name" value="P-loop containing nucleoside triphosphate hydrolases"/>
    <property type="match status" value="1"/>
</dbReference>
<dbReference type="RefSeq" id="XP_018265729.1">
    <property type="nucleotide sequence ID" value="XM_018405448.1"/>
</dbReference>
<dbReference type="STRING" id="1296121.A0A1A6ACU0"/>
<evidence type="ECO:0000259" key="13">
    <source>
        <dbReference type="SMART" id="SM00382"/>
    </source>
</evidence>
<keyword evidence="5" id="KW-0999">Mitochondrion inner membrane</keyword>
<keyword evidence="6" id="KW-0378">Hydrolase</keyword>
<accession>A0A1A6ACU0</accession>
<comment type="catalytic activity">
    <reaction evidence="11">
        <text>ATP + H2O = ADP + phosphate + H(+)</text>
        <dbReference type="Rhea" id="RHEA:13065"/>
        <dbReference type="ChEBI" id="CHEBI:15377"/>
        <dbReference type="ChEBI" id="CHEBI:15378"/>
        <dbReference type="ChEBI" id="CHEBI:30616"/>
        <dbReference type="ChEBI" id="CHEBI:43474"/>
        <dbReference type="ChEBI" id="CHEBI:456216"/>
    </reaction>
    <physiologicalReaction direction="left-to-right" evidence="11">
        <dbReference type="Rhea" id="RHEA:13066"/>
    </physiologicalReaction>
</comment>
<feature type="region of interest" description="Disordered" evidence="12">
    <location>
        <begin position="534"/>
        <end position="571"/>
    </location>
</feature>
<dbReference type="OrthoDB" id="10251412at2759"/>
<protein>
    <recommendedName>
        <fullName evidence="18">AAA+ ATPase domain-containing protein</fullName>
    </recommendedName>
</protein>
<evidence type="ECO:0000256" key="6">
    <source>
        <dbReference type="ARBA" id="ARBA00022801"/>
    </source>
</evidence>